<dbReference type="InterPro" id="IPR000330">
    <property type="entry name" value="SNF2_N"/>
</dbReference>
<evidence type="ECO:0000313" key="12">
    <source>
        <dbReference type="EMBL" id="VBB32511.1"/>
    </source>
</evidence>
<dbReference type="Gene3D" id="1.20.120.850">
    <property type="entry name" value="SWI2/SNF2 ATPases, N-terminal domain"/>
    <property type="match status" value="1"/>
</dbReference>
<keyword evidence="5" id="KW-0347">Helicase</keyword>
<dbReference type="InterPro" id="IPR001650">
    <property type="entry name" value="Helicase_C-like"/>
</dbReference>
<keyword evidence="8" id="KW-0539">Nucleus</keyword>
<keyword evidence="3" id="KW-0547">Nucleotide-binding</keyword>
<evidence type="ECO:0000313" key="13">
    <source>
        <dbReference type="Proteomes" id="UP000276991"/>
    </source>
</evidence>
<protein>
    <recommendedName>
        <fullName evidence="14">Protein, SNF2 family</fullName>
    </recommendedName>
</protein>
<name>A0A498SKZ1_ACAVI</name>
<organism evidence="12 13">
    <name type="scientific">Acanthocheilonema viteae</name>
    <name type="common">Filarial nematode worm</name>
    <name type="synonym">Dipetalonema viteae</name>
    <dbReference type="NCBI Taxonomy" id="6277"/>
    <lineage>
        <taxon>Eukaryota</taxon>
        <taxon>Metazoa</taxon>
        <taxon>Ecdysozoa</taxon>
        <taxon>Nematoda</taxon>
        <taxon>Chromadorea</taxon>
        <taxon>Rhabditida</taxon>
        <taxon>Spirurina</taxon>
        <taxon>Spiruromorpha</taxon>
        <taxon>Filarioidea</taxon>
        <taxon>Onchocercidae</taxon>
        <taxon>Acanthocheilonema</taxon>
    </lineage>
</organism>
<dbReference type="InterPro" id="IPR014001">
    <property type="entry name" value="Helicase_ATP-bd"/>
</dbReference>
<evidence type="ECO:0000256" key="1">
    <source>
        <dbReference type="ARBA" id="ARBA00004123"/>
    </source>
</evidence>
<evidence type="ECO:0000256" key="6">
    <source>
        <dbReference type="ARBA" id="ARBA00022840"/>
    </source>
</evidence>
<dbReference type="Proteomes" id="UP000276991">
    <property type="component" value="Unassembled WGS sequence"/>
</dbReference>
<dbReference type="AlphaFoldDB" id="A0A498SKZ1"/>
<dbReference type="STRING" id="6277.A0A498SKZ1"/>
<dbReference type="GO" id="GO:0003677">
    <property type="term" value="F:DNA binding"/>
    <property type="evidence" value="ECO:0007669"/>
    <property type="project" value="UniProtKB-KW"/>
</dbReference>
<proteinExistence type="inferred from homology"/>
<dbReference type="SMART" id="SM00487">
    <property type="entry name" value="DEXDc"/>
    <property type="match status" value="1"/>
</dbReference>
<accession>A0A498SKZ1</accession>
<evidence type="ECO:0000256" key="5">
    <source>
        <dbReference type="ARBA" id="ARBA00022806"/>
    </source>
</evidence>
<evidence type="ECO:0008006" key="14">
    <source>
        <dbReference type="Google" id="ProtNLM"/>
    </source>
</evidence>
<dbReference type="Gene3D" id="3.40.50.300">
    <property type="entry name" value="P-loop containing nucleotide triphosphate hydrolases"/>
    <property type="match status" value="2"/>
</dbReference>
<dbReference type="EMBL" id="UPTC01001766">
    <property type="protein sequence ID" value="VBB32511.1"/>
    <property type="molecule type" value="Genomic_DNA"/>
</dbReference>
<evidence type="ECO:0000259" key="11">
    <source>
        <dbReference type="PROSITE" id="PS51194"/>
    </source>
</evidence>
<dbReference type="CDD" id="cd18793">
    <property type="entry name" value="SF2_C_SNF"/>
    <property type="match status" value="1"/>
</dbReference>
<dbReference type="InterPro" id="IPR027417">
    <property type="entry name" value="P-loop_NTPase"/>
</dbReference>
<dbReference type="SUPFAM" id="SSF52540">
    <property type="entry name" value="P-loop containing nucleoside triphosphate hydrolases"/>
    <property type="match status" value="2"/>
</dbReference>
<dbReference type="InterPro" id="IPR044574">
    <property type="entry name" value="ARIP4-like"/>
</dbReference>
<gene>
    <name evidence="12" type="ORF">NAV_LOCUS7302</name>
</gene>
<comment type="subcellular location">
    <subcellularLocation>
        <location evidence="1">Nucleus</location>
    </subcellularLocation>
</comment>
<keyword evidence="7" id="KW-0238">DNA-binding</keyword>
<reference evidence="12 13" key="1">
    <citation type="submission" date="2018-08" db="EMBL/GenBank/DDBJ databases">
        <authorList>
            <person name="Laetsch R D."/>
            <person name="Stevens L."/>
            <person name="Kumar S."/>
            <person name="Blaxter L. M."/>
        </authorList>
    </citation>
    <scope>NUCLEOTIDE SEQUENCE [LARGE SCALE GENOMIC DNA]</scope>
</reference>
<evidence type="ECO:0000256" key="4">
    <source>
        <dbReference type="ARBA" id="ARBA00022801"/>
    </source>
</evidence>
<evidence type="ECO:0000256" key="8">
    <source>
        <dbReference type="ARBA" id="ARBA00023242"/>
    </source>
</evidence>
<evidence type="ECO:0000259" key="10">
    <source>
        <dbReference type="PROSITE" id="PS51192"/>
    </source>
</evidence>
<dbReference type="GO" id="GO:0005634">
    <property type="term" value="C:nucleus"/>
    <property type="evidence" value="ECO:0007669"/>
    <property type="project" value="UniProtKB-SubCell"/>
</dbReference>
<dbReference type="Pfam" id="PF00176">
    <property type="entry name" value="SNF2-rel_dom"/>
    <property type="match status" value="1"/>
</dbReference>
<keyword evidence="4" id="KW-0378">Hydrolase</keyword>
<dbReference type="PROSITE" id="PS51192">
    <property type="entry name" value="HELICASE_ATP_BIND_1"/>
    <property type="match status" value="1"/>
</dbReference>
<dbReference type="InterPro" id="IPR049730">
    <property type="entry name" value="SNF2/RAD54-like_C"/>
</dbReference>
<feature type="domain" description="Helicase C-terminal" evidence="11">
    <location>
        <begin position="752"/>
        <end position="912"/>
    </location>
</feature>
<evidence type="ECO:0000256" key="3">
    <source>
        <dbReference type="ARBA" id="ARBA00022741"/>
    </source>
</evidence>
<dbReference type="PANTHER" id="PTHR45797">
    <property type="entry name" value="RAD54-LIKE"/>
    <property type="match status" value="1"/>
</dbReference>
<keyword evidence="6" id="KW-0067">ATP-binding</keyword>
<dbReference type="PANTHER" id="PTHR45797:SF1">
    <property type="entry name" value="HELICASE ARIP4"/>
    <property type="match status" value="1"/>
</dbReference>
<evidence type="ECO:0000256" key="9">
    <source>
        <dbReference type="SAM" id="Coils"/>
    </source>
</evidence>
<dbReference type="GO" id="GO:0016887">
    <property type="term" value="F:ATP hydrolysis activity"/>
    <property type="evidence" value="ECO:0007669"/>
    <property type="project" value="InterPro"/>
</dbReference>
<dbReference type="GO" id="GO:0004386">
    <property type="term" value="F:helicase activity"/>
    <property type="evidence" value="ECO:0007669"/>
    <property type="project" value="UniProtKB-KW"/>
</dbReference>
<dbReference type="OrthoDB" id="2020972at2759"/>
<dbReference type="Gene3D" id="3.40.50.10810">
    <property type="entry name" value="Tandem AAA-ATPase domain"/>
    <property type="match status" value="1"/>
</dbReference>
<evidence type="ECO:0000256" key="2">
    <source>
        <dbReference type="ARBA" id="ARBA00007025"/>
    </source>
</evidence>
<evidence type="ECO:0000256" key="7">
    <source>
        <dbReference type="ARBA" id="ARBA00023125"/>
    </source>
</evidence>
<keyword evidence="13" id="KW-1185">Reference proteome</keyword>
<comment type="similarity">
    <text evidence="2">Belongs to the SNF2/RAD54 helicase family.</text>
</comment>
<feature type="coiled-coil region" evidence="9">
    <location>
        <begin position="57"/>
        <end position="91"/>
    </location>
</feature>
<dbReference type="InterPro" id="IPR038718">
    <property type="entry name" value="SNF2-like_sf"/>
</dbReference>
<dbReference type="Pfam" id="PF00271">
    <property type="entry name" value="Helicase_C"/>
    <property type="match status" value="1"/>
</dbReference>
<feature type="domain" description="Helicase ATP-binding" evidence="10">
    <location>
        <begin position="247"/>
        <end position="459"/>
    </location>
</feature>
<sequence length="1158" mass="131643">MEQNGIKTKLEIELIKDENPIESETKNNSANELISLTLPTQMRSNKRKHIRTDFDEIKVSSDAAEAQRRERERLERLSKMYESEIGNLVEEQCKGKLSSGEHPYVKLEPVSKCLKTSSLRDVKPSTSFMDDDVIELSSDEDSDADCRPLDVIQPLPLRRRSPYHRVMHGDVTDELHRVERERLCKKLLTEEELESKKLMGGRLLVNPGKAPDEPDVYVPFHLNDVLQPHQLGGIRFMYGNIIESAKDYEKSPGFGCILAHAMGLGKTIQIIAFTDVFVRTTSAKKILIIVPVNTIQNWYSEFEKWLPNIVTEAGENVRPFVVWLLGDAVKTNEQRAELLQKWHTEGGVLLIGYDMFRLLVQIKPKKRVSGRPGKKTEEIVDLEKEELDAMALCAAREALLDPGPDLVVCDEGHRIKNERTGIAAALSAIKTRRRIVLTGYPLQNNLMEYYCMVDFVRPHYLGSKKEFSIMFEKPIKNGLCIDSTPSDLKIARQRTHILVELLKGFVQRRTHHLLKNILPPNYEFVVLVRKSPIQRMLYRAFLQYAQNEISVSGTAVFNPLKAFAVCSKIWNHPDILYEVFQKRKTECESEISGSYAQLAATETVTDDLTDSALSLALIDSSTLPTVLSDPTTLQSSLDSFNYDSKSFFDEKFSADNLDTILQDTGGVCLAAEETPQIASFYANDNVTTVHPTANGISHKVGVRSKNTNMANALLEELNLDKGIKYDWATFALHGYKPGILENGYKMVVSLTIIEQTVMNGEKVLLFSQSLLTLNQIERFLETSSCVTIGNEKLCWKKNINYYRFDGSTTATEREKLITRFNQDPNIFLFLISTRAGSLGINLVSASRVIIFDASWNPCHDAQAVCRIYRYGQKKPTYVYRLITDNSMERAIFSRQIGKSGLQQRVVDDKQMDIDITKRELEQLLVYDEALDVATEDWNVTTWQIDDALLWMTALAHSKMFAQIPFLHESLMMEREDRLSEEEKLEARMLYEREKQIYKSGDFDYDWTLRAVGRSNEFEGLRMPFPRMWPSASQQMHGPMPLRSTPMAMVLERTEGNSHNQEPSQEVTATSEDHINGNAMQIISEMEMELPCLTSPGQKGKIALHERCWLVTLPSGVFIRSLRGDVYDARGTAYDKPHKAGKEQNPFAPSEVIDLCDSD</sequence>
<keyword evidence="9" id="KW-0175">Coiled coil</keyword>
<dbReference type="SMART" id="SM00490">
    <property type="entry name" value="HELICc"/>
    <property type="match status" value="1"/>
</dbReference>
<dbReference type="GO" id="GO:0005524">
    <property type="term" value="F:ATP binding"/>
    <property type="evidence" value="ECO:0007669"/>
    <property type="project" value="UniProtKB-KW"/>
</dbReference>
<dbReference type="PROSITE" id="PS51194">
    <property type="entry name" value="HELICASE_CTER"/>
    <property type="match status" value="1"/>
</dbReference>